<gene>
    <name evidence="1" type="ORF">COT52_01330</name>
</gene>
<organism evidence="1 2">
    <name type="scientific">candidate division WWE3 bacterium CG08_land_8_20_14_0_20_43_13</name>
    <dbReference type="NCBI Taxonomy" id="1975087"/>
    <lineage>
        <taxon>Bacteria</taxon>
        <taxon>Katanobacteria</taxon>
    </lineage>
</organism>
<dbReference type="AlphaFoldDB" id="A0A2H0X7L2"/>
<dbReference type="Gene3D" id="3.40.50.450">
    <property type="match status" value="1"/>
</dbReference>
<evidence type="ECO:0008006" key="3">
    <source>
        <dbReference type="Google" id="ProtNLM"/>
    </source>
</evidence>
<comment type="caution">
    <text evidence="1">The sequence shown here is derived from an EMBL/GenBank/DDBJ whole genome shotgun (WGS) entry which is preliminary data.</text>
</comment>
<dbReference type="SUPFAM" id="SSF52309">
    <property type="entry name" value="N-(deoxy)ribosyltransferase-like"/>
    <property type="match status" value="1"/>
</dbReference>
<accession>A0A2H0X7L2</accession>
<sequence length="197" mass="22384">MVVYFLCSPSADPKFTKDFKKIFDVLSSLDYKVISGHFSLSKSAQADSVGKKGKDPYDKLLGRIRQADLVIAEVSGSGMSLGYELGLASDMNIPILVLYQEGTVDLGLLAEIDNPRFVVCSYSPSNIRDIVTLELESLVQERDIRFNFFISSQLADYLDWLSQKERTPRAVFLRKMLEKKMQFDEDYQKILKRSESL</sequence>
<name>A0A2H0X7L2_UNCKA</name>
<protein>
    <recommendedName>
        <fullName evidence="3">Nucleoside 2-deoxyribosyltransferase</fullName>
    </recommendedName>
</protein>
<proteinExistence type="predicted"/>
<evidence type="ECO:0000313" key="1">
    <source>
        <dbReference type="EMBL" id="PIS20904.1"/>
    </source>
</evidence>
<evidence type="ECO:0000313" key="2">
    <source>
        <dbReference type="Proteomes" id="UP000231414"/>
    </source>
</evidence>
<dbReference type="Proteomes" id="UP000231414">
    <property type="component" value="Unassembled WGS sequence"/>
</dbReference>
<reference evidence="2" key="1">
    <citation type="submission" date="2017-09" db="EMBL/GenBank/DDBJ databases">
        <title>Depth-based differentiation of microbial function through sediment-hosted aquifers and enrichment of novel symbionts in the deep terrestrial subsurface.</title>
        <authorList>
            <person name="Probst A.J."/>
            <person name="Ladd B."/>
            <person name="Jarett J.K."/>
            <person name="Geller-Mcgrath D.E."/>
            <person name="Sieber C.M.K."/>
            <person name="Emerson J.B."/>
            <person name="Anantharaman K."/>
            <person name="Thomas B.C."/>
            <person name="Malmstrom R."/>
            <person name="Stieglmeier M."/>
            <person name="Klingl A."/>
            <person name="Woyke T."/>
            <person name="Ryan C.M."/>
            <person name="Banfield J.F."/>
        </authorList>
    </citation>
    <scope>NUCLEOTIDE SEQUENCE [LARGE SCALE GENOMIC DNA]</scope>
</reference>
<dbReference type="EMBL" id="PEYW01000018">
    <property type="protein sequence ID" value="PIS20904.1"/>
    <property type="molecule type" value="Genomic_DNA"/>
</dbReference>